<protein>
    <submittedName>
        <fullName evidence="3">Type IV pilus twitching motility protein PilT</fullName>
    </submittedName>
</protein>
<dbReference type="GO" id="GO:0005524">
    <property type="term" value="F:ATP binding"/>
    <property type="evidence" value="ECO:0007669"/>
    <property type="project" value="InterPro"/>
</dbReference>
<dbReference type="InterPro" id="IPR050921">
    <property type="entry name" value="T4SS_GSP_E_ATPase"/>
</dbReference>
<organism evidence="3">
    <name type="scientific">candidate division CPR3 bacterium</name>
    <dbReference type="NCBI Taxonomy" id="2268181"/>
    <lineage>
        <taxon>Bacteria</taxon>
        <taxon>Bacteria division CPR3</taxon>
    </lineage>
</organism>
<gene>
    <name evidence="3" type="ORF">ENV41_01415</name>
</gene>
<dbReference type="SUPFAM" id="SSF52540">
    <property type="entry name" value="P-loop containing nucleoside triphosphate hydrolases"/>
    <property type="match status" value="1"/>
</dbReference>
<comment type="caution">
    <text evidence="3">The sequence shown here is derived from an EMBL/GenBank/DDBJ whole genome shotgun (WGS) entry which is preliminary data.</text>
</comment>
<dbReference type="PROSITE" id="PS00662">
    <property type="entry name" value="T2SP_E"/>
    <property type="match status" value="1"/>
</dbReference>
<dbReference type="AlphaFoldDB" id="A0A7V3N5W8"/>
<proteinExistence type="inferred from homology"/>
<dbReference type="InterPro" id="IPR027417">
    <property type="entry name" value="P-loop_NTPase"/>
</dbReference>
<evidence type="ECO:0000259" key="2">
    <source>
        <dbReference type="PROSITE" id="PS00662"/>
    </source>
</evidence>
<dbReference type="PANTHER" id="PTHR30486:SF16">
    <property type="entry name" value="TWITCHING MOTILITY PROTEIN PILT"/>
    <property type="match status" value="1"/>
</dbReference>
<reference evidence="3" key="1">
    <citation type="journal article" date="2020" name="mSystems">
        <title>Genome- and Community-Level Interaction Insights into Carbon Utilization and Element Cycling Functions of Hydrothermarchaeota in Hydrothermal Sediment.</title>
        <authorList>
            <person name="Zhou Z."/>
            <person name="Liu Y."/>
            <person name="Xu W."/>
            <person name="Pan J."/>
            <person name="Luo Z.H."/>
            <person name="Li M."/>
        </authorList>
    </citation>
    <scope>NUCLEOTIDE SEQUENCE [LARGE SCALE GENOMIC DNA]</scope>
    <source>
        <strain evidence="3">SpSt-757</strain>
    </source>
</reference>
<dbReference type="SMART" id="SM00382">
    <property type="entry name" value="AAA"/>
    <property type="match status" value="1"/>
</dbReference>
<feature type="domain" description="Bacterial type II secretion system protein E" evidence="2">
    <location>
        <begin position="207"/>
        <end position="221"/>
    </location>
</feature>
<comment type="similarity">
    <text evidence="1">Belongs to the GSP E family.</text>
</comment>
<dbReference type="Pfam" id="PF00437">
    <property type="entry name" value="T2SSE"/>
    <property type="match status" value="1"/>
</dbReference>
<dbReference type="NCBIfam" id="TIGR01420">
    <property type="entry name" value="pilT_fam"/>
    <property type="match status" value="1"/>
</dbReference>
<accession>A0A7V3N5W8</accession>
<dbReference type="Gene3D" id="3.40.50.300">
    <property type="entry name" value="P-loop containing nucleotide triphosphate hydrolases"/>
    <property type="match status" value="1"/>
</dbReference>
<dbReference type="InterPro" id="IPR003593">
    <property type="entry name" value="AAA+_ATPase"/>
</dbReference>
<dbReference type="InterPro" id="IPR006321">
    <property type="entry name" value="PilT/PilU"/>
</dbReference>
<evidence type="ECO:0000256" key="1">
    <source>
        <dbReference type="ARBA" id="ARBA00006611"/>
    </source>
</evidence>
<dbReference type="GO" id="GO:0016887">
    <property type="term" value="F:ATP hydrolysis activity"/>
    <property type="evidence" value="ECO:0007669"/>
    <property type="project" value="InterPro"/>
</dbReference>
<name>A0A7V3N5W8_UNCC3</name>
<dbReference type="Gene3D" id="3.30.450.90">
    <property type="match status" value="1"/>
</dbReference>
<dbReference type="PANTHER" id="PTHR30486">
    <property type="entry name" value="TWITCHING MOTILITY PROTEIN PILT"/>
    <property type="match status" value="1"/>
</dbReference>
<dbReference type="CDD" id="cd01131">
    <property type="entry name" value="PilT"/>
    <property type="match status" value="1"/>
</dbReference>
<evidence type="ECO:0000313" key="3">
    <source>
        <dbReference type="EMBL" id="HFZ08775.1"/>
    </source>
</evidence>
<sequence>MEQLIQIEKLPTDPECRQLLDLAMSKNASDLHLTVGVSPVLRIDGKLYPQTDRPVLTPEYAERLIKSFMTEEQQQRFLEKKELDFSFPYQGKVRFRVNTYFQKGYIAASLRLIPKEIRTLSQLNLPPILEKFTLPSQGFVIVTGPTGHGKSTTLASLINIINQQRKAHIVTIEDPIEYVFDHQKCIVSQREVGSDTHSFAHALRAVLREDPDVVLVGEMRDLETMETALTVAETGHLVFTTLHTNSAAQTVDRIIDVFPPHQQTQVRMQLANVLTGVVSQRLIPRVSGARIIACEILVANPAVRNLIREGKTHQLPNVIATSAAEGMISLDKVLAELVSKGEITIDDALTWAIDPKQLKMMVY</sequence>
<dbReference type="InterPro" id="IPR001482">
    <property type="entry name" value="T2SS/T4SS_dom"/>
</dbReference>
<dbReference type="EMBL" id="DTGG01000047">
    <property type="protein sequence ID" value="HFZ08775.1"/>
    <property type="molecule type" value="Genomic_DNA"/>
</dbReference>